<proteinExistence type="predicted"/>
<feature type="region of interest" description="Disordered" evidence="1">
    <location>
        <begin position="1"/>
        <end position="35"/>
    </location>
</feature>
<gene>
    <name evidence="2" type="ORF">PG991_009176</name>
</gene>
<accession>A0ABR1RKE8</accession>
<feature type="compositionally biased region" description="Polar residues" evidence="1">
    <location>
        <begin position="1"/>
        <end position="10"/>
    </location>
</feature>
<reference evidence="2 3" key="1">
    <citation type="submission" date="2023-01" db="EMBL/GenBank/DDBJ databases">
        <title>Analysis of 21 Apiospora genomes using comparative genomics revels a genus with tremendous synthesis potential of carbohydrate active enzymes and secondary metabolites.</title>
        <authorList>
            <person name="Sorensen T."/>
        </authorList>
    </citation>
    <scope>NUCLEOTIDE SEQUENCE [LARGE SCALE GENOMIC DNA]</scope>
    <source>
        <strain evidence="2 3">CBS 20057</strain>
    </source>
</reference>
<dbReference type="EMBL" id="JAQQWI010000013">
    <property type="protein sequence ID" value="KAK8013583.1"/>
    <property type="molecule type" value="Genomic_DNA"/>
</dbReference>
<organism evidence="2 3">
    <name type="scientific">Apiospora marii</name>
    <dbReference type="NCBI Taxonomy" id="335849"/>
    <lineage>
        <taxon>Eukaryota</taxon>
        <taxon>Fungi</taxon>
        <taxon>Dikarya</taxon>
        <taxon>Ascomycota</taxon>
        <taxon>Pezizomycotina</taxon>
        <taxon>Sordariomycetes</taxon>
        <taxon>Xylariomycetidae</taxon>
        <taxon>Amphisphaeriales</taxon>
        <taxon>Apiosporaceae</taxon>
        <taxon>Apiospora</taxon>
    </lineage>
</organism>
<comment type="caution">
    <text evidence="2">The sequence shown here is derived from an EMBL/GenBank/DDBJ whole genome shotgun (WGS) entry which is preliminary data.</text>
</comment>
<protein>
    <submittedName>
        <fullName evidence="2">Uncharacterized protein</fullName>
    </submittedName>
</protein>
<evidence type="ECO:0000256" key="1">
    <source>
        <dbReference type="SAM" id="MobiDB-lite"/>
    </source>
</evidence>
<dbReference type="Proteomes" id="UP001396898">
    <property type="component" value="Unassembled WGS sequence"/>
</dbReference>
<evidence type="ECO:0000313" key="2">
    <source>
        <dbReference type="EMBL" id="KAK8013583.1"/>
    </source>
</evidence>
<name>A0ABR1RKE8_9PEZI</name>
<sequence>MPRQRNNTYTDDIASSPAHPTTQTQTGKSPITKVNVQEPESFATLYARHLSNPLPPMNPMDAKSETDTDNSPSSYLYHVILKVIQLQNWHQTLDSAQYIIGTYATLPAANMAAGSALHKAGYEKNSFTTYVKTEPTEEHSGLIFAVTFDGAEFQIRVRRTPNTGLHVGVAGSQRIAGDIWHVLRTIISFSPHGERKHDLICGTFPSYESAKSQAHKVLLNGGEPSDGDDGKSAFVHYEEVETGDTDCPKSENIVVRAIGKDGTNYLVSLAKGYAMEGVRWVEAARRC</sequence>
<keyword evidence="3" id="KW-1185">Reference proteome</keyword>
<evidence type="ECO:0000313" key="3">
    <source>
        <dbReference type="Proteomes" id="UP001396898"/>
    </source>
</evidence>
<feature type="compositionally biased region" description="Polar residues" evidence="1">
    <location>
        <begin position="18"/>
        <end position="35"/>
    </location>
</feature>